<evidence type="ECO:0000313" key="2">
    <source>
        <dbReference type="EMBL" id="VAH73236.1"/>
    </source>
</evidence>
<reference evidence="2 3" key="1">
    <citation type="submission" date="2017-09" db="EMBL/GenBank/DDBJ databases">
        <authorList>
            <consortium name="International Durum Wheat Genome Sequencing Consortium (IDWGSC)"/>
            <person name="Milanesi L."/>
        </authorList>
    </citation>
    <scope>NUCLEOTIDE SEQUENCE [LARGE SCALE GENOMIC DNA]</scope>
    <source>
        <strain evidence="3">cv. Svevo</strain>
    </source>
</reference>
<dbReference type="Proteomes" id="UP000324705">
    <property type="component" value="Chromosome 3B"/>
</dbReference>
<proteinExistence type="predicted"/>
<keyword evidence="3" id="KW-1185">Reference proteome</keyword>
<dbReference type="Pfam" id="PF07762">
    <property type="entry name" value="DUF1618"/>
    <property type="match status" value="1"/>
</dbReference>
<sequence length="127" mass="14337">MYRNRNSNGAAQISVWTLADYPPYSTEWTLECEATFAEICNDASYKATGLPRKIPVLALIHPTNPDVVYFFQDDHLIGVDVRVRKVVGHEVYELVEPPREDVASRFVHAWQLPPSLCSGNSLYISTP</sequence>
<protein>
    <recommendedName>
        <fullName evidence="1">DUF1618 domain-containing protein</fullName>
    </recommendedName>
</protein>
<name>A0A9R1RYH9_TRITD</name>
<dbReference type="AlphaFoldDB" id="A0A9R1RYH9"/>
<organism evidence="2 3">
    <name type="scientific">Triticum turgidum subsp. durum</name>
    <name type="common">Durum wheat</name>
    <name type="synonym">Triticum durum</name>
    <dbReference type="NCBI Taxonomy" id="4567"/>
    <lineage>
        <taxon>Eukaryota</taxon>
        <taxon>Viridiplantae</taxon>
        <taxon>Streptophyta</taxon>
        <taxon>Embryophyta</taxon>
        <taxon>Tracheophyta</taxon>
        <taxon>Spermatophyta</taxon>
        <taxon>Magnoliopsida</taxon>
        <taxon>Liliopsida</taxon>
        <taxon>Poales</taxon>
        <taxon>Poaceae</taxon>
        <taxon>BOP clade</taxon>
        <taxon>Pooideae</taxon>
        <taxon>Triticodae</taxon>
        <taxon>Triticeae</taxon>
        <taxon>Triticinae</taxon>
        <taxon>Triticum</taxon>
    </lineage>
</organism>
<dbReference type="Gramene" id="TRITD3Bv1G035800.2">
    <property type="protein sequence ID" value="TRITD3Bv1G035800.2"/>
    <property type="gene ID" value="TRITD3Bv1G035800"/>
</dbReference>
<evidence type="ECO:0000259" key="1">
    <source>
        <dbReference type="Pfam" id="PF07762"/>
    </source>
</evidence>
<dbReference type="EMBL" id="LT934116">
    <property type="protein sequence ID" value="VAH73236.1"/>
    <property type="molecule type" value="Genomic_DNA"/>
</dbReference>
<gene>
    <name evidence="2" type="ORF">TRITD_3Bv1G035800</name>
</gene>
<dbReference type="PANTHER" id="PTHR33086">
    <property type="entry name" value="OS05G0468200 PROTEIN-RELATED"/>
    <property type="match status" value="1"/>
</dbReference>
<dbReference type="InterPro" id="IPR011676">
    <property type="entry name" value="DUF1618"/>
</dbReference>
<dbReference type="PANTHER" id="PTHR33086:SF86">
    <property type="entry name" value="DUF1618 DOMAIN-CONTAINING PROTEIN"/>
    <property type="match status" value="1"/>
</dbReference>
<accession>A0A9R1RYH9</accession>
<evidence type="ECO:0000313" key="3">
    <source>
        <dbReference type="Proteomes" id="UP000324705"/>
    </source>
</evidence>
<feature type="domain" description="DUF1618" evidence="1">
    <location>
        <begin position="10"/>
        <end position="69"/>
    </location>
</feature>